<proteinExistence type="inferred from homology"/>
<comment type="cofactor">
    <cofactor evidence="5">
        <name>Ca(2+)</name>
        <dbReference type="ChEBI" id="CHEBI:29108"/>
    </cofactor>
    <text evidence="5">Binds 1 Ca(2+) ion per dimer.</text>
</comment>
<sequence length="821" mass="92607">MRLWPFITSTLATGLLVVVLDTSFKSLPALGPFFDPQIGFWQNAEAAGTDYAMDLHFQELSAPVKVYLDDKLIPHIFAQSEKDAFFAEGYLHARFRLWQMDFQTRFAAGRLSEILGRYTGTVDLLNRVDRNFRRLGMVYGAEQALKGMEADPVTKAACDAYTEGVNAYMSTLTASTLPLEYKLLGFQPEPWTNLKTALLLKLMSLDLAGAENDFPLTNARSLFSAADFALLYPTTQDSIDPIIPVGTPLYLHKDTPGIRLHLPAHVDTAYMMTKGGPLPYDFWKADRDDGSNNWAVAGSRTASGAPILCNDPHLGLNLPSLWYELQIHTPDMNVYGVSFPGSPAVIIGFNDSCAFGFTNAMRDVRDYYEVQFRDYSRKEYLYNGQWLPTTFRVEDIKVKGAPDFMDTVAYTVWGPVMYDPSYPDPLNTGRYYACRWTAQDSSNELLAFRDLDHAHNYNDYLAAIQNIHTPGQNCLFASTDGDIAIWDQGSFPAKWFRQGDFVMPGTDSTYAWQGTIPQVENPHMVNPARGYVSSANQIPVDVKSYPYYLGGNYPPYRGIAINRELDTMSQATPSEMMNLQTDNYDVFAEMARPLFLKYIDTTAMDPGELDYYHAVRDWNLRNDARETAPSIFHTWWDTLKEAVYGDELAQTTLPLLMPYDETLVEALLKDSTYKFVDDIRTPQTETLRQIATLAWKKAYPVMLQAGTSSTLNWAVFKDTHVEHLLRLDALSDLHLPIGGGTYSINAARPDHGPSWRMVVELSNPIKAYGVYPGGQSGNPGSIFYDNMVMPWAKGQYDTLWVMKPDQQADPRIRWTLNFSKP</sequence>
<evidence type="ECO:0000313" key="7">
    <source>
        <dbReference type="Proteomes" id="UP000294498"/>
    </source>
</evidence>
<dbReference type="InterPro" id="IPR002692">
    <property type="entry name" value="S45"/>
</dbReference>
<gene>
    <name evidence="6" type="ORF">EDB95_3314</name>
</gene>
<evidence type="ECO:0000256" key="5">
    <source>
        <dbReference type="PIRSR" id="PIRSR001227-2"/>
    </source>
</evidence>
<dbReference type="Gene3D" id="2.30.120.10">
    <property type="match status" value="1"/>
</dbReference>
<dbReference type="CDD" id="cd03747">
    <property type="entry name" value="Ntn_PGA_like"/>
    <property type="match status" value="1"/>
</dbReference>
<evidence type="ECO:0000256" key="4">
    <source>
        <dbReference type="PIRSR" id="PIRSR001227-1"/>
    </source>
</evidence>
<feature type="binding site" evidence="5">
    <location>
        <position position="366"/>
    </location>
    <ligand>
        <name>Ca(2+)</name>
        <dbReference type="ChEBI" id="CHEBI:29108"/>
    </ligand>
</feature>
<dbReference type="InterPro" id="IPR014395">
    <property type="entry name" value="Pen/GL7ACA/AHL_acylase"/>
</dbReference>
<dbReference type="GO" id="GO:0016811">
    <property type="term" value="F:hydrolase activity, acting on carbon-nitrogen (but not peptide) bonds, in linear amides"/>
    <property type="evidence" value="ECO:0007669"/>
    <property type="project" value="InterPro"/>
</dbReference>
<keyword evidence="3" id="KW-0865">Zymogen</keyword>
<dbReference type="Gene3D" id="1.10.1400.10">
    <property type="match status" value="1"/>
</dbReference>
<dbReference type="InterPro" id="IPR023343">
    <property type="entry name" value="Penicillin_amidase_dom1"/>
</dbReference>
<dbReference type="PANTHER" id="PTHR34218:SF4">
    <property type="entry name" value="ACYL-HOMOSERINE LACTONE ACYLASE QUIP"/>
    <property type="match status" value="1"/>
</dbReference>
<keyword evidence="5" id="KW-0106">Calcium</keyword>
<dbReference type="AlphaFoldDB" id="A0A4R8DVN3"/>
<dbReference type="EMBL" id="SODV01000001">
    <property type="protein sequence ID" value="TDX02259.1"/>
    <property type="molecule type" value="Genomic_DNA"/>
</dbReference>
<dbReference type="Proteomes" id="UP000294498">
    <property type="component" value="Unassembled WGS sequence"/>
</dbReference>
<keyword evidence="7" id="KW-1185">Reference proteome</keyword>
<dbReference type="Gene3D" id="1.10.439.10">
    <property type="entry name" value="Penicillin Amidohydrolase, domain 1"/>
    <property type="match status" value="1"/>
</dbReference>
<reference evidence="6 7" key="1">
    <citation type="submission" date="2019-03" db="EMBL/GenBank/DDBJ databases">
        <title>Genomic Encyclopedia of Type Strains, Phase IV (KMG-IV): sequencing the most valuable type-strain genomes for metagenomic binning, comparative biology and taxonomic classification.</title>
        <authorList>
            <person name="Goeker M."/>
        </authorList>
    </citation>
    <scope>NUCLEOTIDE SEQUENCE [LARGE SCALE GENOMIC DNA]</scope>
    <source>
        <strain evidence="6 7">DSM 100059</strain>
    </source>
</reference>
<organism evidence="6 7">
    <name type="scientific">Dinghuibacter silviterrae</name>
    <dbReference type="NCBI Taxonomy" id="1539049"/>
    <lineage>
        <taxon>Bacteria</taxon>
        <taxon>Pseudomonadati</taxon>
        <taxon>Bacteroidota</taxon>
        <taxon>Chitinophagia</taxon>
        <taxon>Chitinophagales</taxon>
        <taxon>Chitinophagaceae</taxon>
        <taxon>Dinghuibacter</taxon>
    </lineage>
</organism>
<dbReference type="InterPro" id="IPR043146">
    <property type="entry name" value="Penicillin_amidase_N_B-knob"/>
</dbReference>
<keyword evidence="5" id="KW-0479">Metal-binding</keyword>
<evidence type="ECO:0000256" key="1">
    <source>
        <dbReference type="ARBA" id="ARBA00006586"/>
    </source>
</evidence>
<feature type="binding site" evidence="5">
    <location>
        <position position="363"/>
    </location>
    <ligand>
        <name>Ca(2+)</name>
        <dbReference type="ChEBI" id="CHEBI:29108"/>
    </ligand>
</feature>
<dbReference type="PANTHER" id="PTHR34218">
    <property type="entry name" value="PEPTIDASE S45 PENICILLIN AMIDASE"/>
    <property type="match status" value="1"/>
</dbReference>
<dbReference type="GO" id="GO:0046872">
    <property type="term" value="F:metal ion binding"/>
    <property type="evidence" value="ECO:0007669"/>
    <property type="project" value="UniProtKB-KW"/>
</dbReference>
<comment type="similarity">
    <text evidence="1">Belongs to the peptidase S45 family.</text>
</comment>
<dbReference type="InterPro" id="IPR029055">
    <property type="entry name" value="Ntn_hydrolases_N"/>
</dbReference>
<feature type="active site" description="Nucleophile" evidence="4">
    <location>
        <position position="291"/>
    </location>
</feature>
<dbReference type="Pfam" id="PF01804">
    <property type="entry name" value="Penicil_amidase"/>
    <property type="match status" value="1"/>
</dbReference>
<evidence type="ECO:0000313" key="6">
    <source>
        <dbReference type="EMBL" id="TDX02259.1"/>
    </source>
</evidence>
<dbReference type="Gene3D" id="3.60.20.10">
    <property type="entry name" value="Glutamine Phosphoribosylpyrophosphate, subunit 1, domain 1"/>
    <property type="match status" value="1"/>
</dbReference>
<evidence type="ECO:0000256" key="2">
    <source>
        <dbReference type="ARBA" id="ARBA00022801"/>
    </source>
</evidence>
<evidence type="ECO:0000256" key="3">
    <source>
        <dbReference type="ARBA" id="ARBA00023145"/>
    </source>
</evidence>
<dbReference type="SUPFAM" id="SSF56235">
    <property type="entry name" value="N-terminal nucleophile aminohydrolases (Ntn hydrolases)"/>
    <property type="match status" value="1"/>
</dbReference>
<dbReference type="PIRSF" id="PIRSF001227">
    <property type="entry name" value="Pen_acylase"/>
    <property type="match status" value="1"/>
</dbReference>
<keyword evidence="2" id="KW-0378">Hydrolase</keyword>
<dbReference type="RefSeq" id="WP_133994880.1">
    <property type="nucleotide sequence ID" value="NZ_SODV01000001.1"/>
</dbReference>
<comment type="caution">
    <text evidence="6">The sequence shown here is derived from an EMBL/GenBank/DDBJ whole genome shotgun (WGS) entry which is preliminary data.</text>
</comment>
<protein>
    <submittedName>
        <fullName evidence="6">Penicillin amidase</fullName>
    </submittedName>
</protein>
<dbReference type="InterPro" id="IPR043147">
    <property type="entry name" value="Penicillin_amidase_A-knob"/>
</dbReference>
<dbReference type="OrthoDB" id="9759796at2"/>
<dbReference type="GO" id="GO:0017000">
    <property type="term" value="P:antibiotic biosynthetic process"/>
    <property type="evidence" value="ECO:0007669"/>
    <property type="project" value="InterPro"/>
</dbReference>
<accession>A0A4R8DVN3</accession>
<name>A0A4R8DVN3_9BACT</name>